<dbReference type="EMBL" id="CP007451">
    <property type="protein sequence ID" value="AHW61788.1"/>
    <property type="molecule type" value="Genomic_DNA"/>
</dbReference>
<evidence type="ECO:0000313" key="1">
    <source>
        <dbReference type="EMBL" id="AHW61788.1"/>
    </source>
</evidence>
<accession>A0ABN4D2S6</accession>
<protein>
    <submittedName>
        <fullName evidence="1">Uncharacterized protein</fullName>
    </submittedName>
</protein>
<reference evidence="1 2" key="1">
    <citation type="submission" date="2014-03" db="EMBL/GenBank/DDBJ databases">
        <title>Complete genome sequence of a deeply braunched marine Bacteroidia bacterium Draconibacterium orientale type strain FH5T.</title>
        <authorList>
            <person name="Li X."/>
            <person name="Wang X."/>
            <person name="Xie Z."/>
            <person name="Du Z."/>
            <person name="Chen G."/>
        </authorList>
    </citation>
    <scope>NUCLEOTIDE SEQUENCE [LARGE SCALE GENOMIC DNA]</scope>
    <source>
        <strain evidence="1 2">FH5</strain>
    </source>
</reference>
<sequence>MLIIAVNLISCDSIKKATEPEDIGMYAFELLKTLSQTTKSDYVNSFLTIEEIRVLGKNEVVVTDSDTRNELTSMPKEEWVEDIEDDYNELKQDGGENGIKWAEIEYLDFVYEMDNEGGIKVCEGELFFKYKEDSYSVDLAAIFDGTEYKLVELDYLEMQ</sequence>
<gene>
    <name evidence="1" type="ORF">FH5T_08325</name>
</gene>
<evidence type="ECO:0000313" key="2">
    <source>
        <dbReference type="Proteomes" id="UP000023772"/>
    </source>
</evidence>
<dbReference type="Proteomes" id="UP000023772">
    <property type="component" value="Chromosome"/>
</dbReference>
<keyword evidence="2" id="KW-1185">Reference proteome</keyword>
<proteinExistence type="predicted"/>
<organism evidence="1 2">
    <name type="scientific">Draconibacterium orientale</name>
    <dbReference type="NCBI Taxonomy" id="1168034"/>
    <lineage>
        <taxon>Bacteria</taxon>
        <taxon>Pseudomonadati</taxon>
        <taxon>Bacteroidota</taxon>
        <taxon>Bacteroidia</taxon>
        <taxon>Marinilabiliales</taxon>
        <taxon>Prolixibacteraceae</taxon>
        <taxon>Draconibacterium</taxon>
    </lineage>
</organism>
<name>A0ABN4D2S6_9BACT</name>